<accession>A0A6I6C5F9</accession>
<sequence length="436" mass="51008">MKSAMASKVDKKRLVWAINKKNSITLMTLSIIFIILCIYQDFKLLTYDGFIDILDDFNIKDNNNNQVVIEAGLNDANVFNIFKIGAAIYIMYFYSKYSYKLFKEKTKEQNEKLKVGLIALNFIVILDNLILIISNICLFIFLSSQAFDYNKSSKVFELVGYAKDFWKYENNIPILNLSAFAVICTILSITTILFNSLCSIVLSSIFFDLIAKKAKKINMDIVRRMKKNDPKDKELELIPLKPIISITPDLKNHKFNIIDDYKFWSYDSLTNQTNRYEYIQKQIDKNKIKVKNFLFNLDSKFDKKEIEIKIHDLTVKFKNVVFNFNEMDFIKQFGDIKSKKLILLAQLYATVKYKAYSLQVLNDYFEFLNASRIEISEKTKNDLIKGFEKSLTKYVDDFKHNLFNGLKNEEELTDAMIDIGAEAYYEFCNVIVELKK</sequence>
<organism evidence="2 3">
    <name type="scientific">Spiroplasma tabanidicola</name>
    <dbReference type="NCBI Taxonomy" id="324079"/>
    <lineage>
        <taxon>Bacteria</taxon>
        <taxon>Bacillati</taxon>
        <taxon>Mycoplasmatota</taxon>
        <taxon>Mollicutes</taxon>
        <taxon>Entomoplasmatales</taxon>
        <taxon>Spiroplasmataceae</taxon>
        <taxon>Spiroplasma</taxon>
    </lineage>
</organism>
<dbReference type="AlphaFoldDB" id="A0A6I6C5F9"/>
<dbReference type="RefSeq" id="WP_156006693.1">
    <property type="nucleotide sequence ID" value="NZ_CP046276.1"/>
</dbReference>
<keyword evidence="1" id="KW-0812">Transmembrane</keyword>
<evidence type="ECO:0000313" key="2">
    <source>
        <dbReference type="EMBL" id="QGS52087.1"/>
    </source>
</evidence>
<dbReference type="OrthoDB" id="9802769at2"/>
<keyword evidence="3" id="KW-1185">Reference proteome</keyword>
<proteinExistence type="predicted"/>
<feature type="transmembrane region" description="Helical" evidence="1">
    <location>
        <begin position="76"/>
        <end position="94"/>
    </location>
</feature>
<name>A0A6I6C5F9_9MOLU</name>
<dbReference type="EMBL" id="CP046276">
    <property type="protein sequence ID" value="QGS52087.1"/>
    <property type="molecule type" value="Genomic_DNA"/>
</dbReference>
<feature type="transmembrane region" description="Helical" evidence="1">
    <location>
        <begin position="115"/>
        <end position="142"/>
    </location>
</feature>
<dbReference type="Proteomes" id="UP000424468">
    <property type="component" value="Chromosome"/>
</dbReference>
<evidence type="ECO:0000313" key="3">
    <source>
        <dbReference type="Proteomes" id="UP000424468"/>
    </source>
</evidence>
<feature type="transmembrane region" description="Helical" evidence="1">
    <location>
        <begin position="21"/>
        <end position="42"/>
    </location>
</feature>
<feature type="transmembrane region" description="Helical" evidence="1">
    <location>
        <begin position="174"/>
        <end position="207"/>
    </location>
</feature>
<evidence type="ECO:0000256" key="1">
    <source>
        <dbReference type="SAM" id="Phobius"/>
    </source>
</evidence>
<dbReference type="KEGG" id="stab:STABA_v1c07310"/>
<protein>
    <submittedName>
        <fullName evidence="2">Uncharacterized protein</fullName>
    </submittedName>
</protein>
<reference evidence="2 3" key="1">
    <citation type="submission" date="2019-11" db="EMBL/GenBank/DDBJ databases">
        <title>Complete genome sequence of Spiroplasma tabanidicola TAUS-1 (DSM 22603).</title>
        <authorList>
            <person name="Huang C.-T."/>
            <person name="Lin Y.-C."/>
            <person name="Kuo C.-H."/>
        </authorList>
    </citation>
    <scope>NUCLEOTIDE SEQUENCE [LARGE SCALE GENOMIC DNA]</scope>
    <source>
        <strain evidence="2 3">TAUS-1</strain>
    </source>
</reference>
<gene>
    <name evidence="2" type="ORF">STABA_v1c07310</name>
</gene>
<keyword evidence="1" id="KW-1133">Transmembrane helix</keyword>
<keyword evidence="1" id="KW-0472">Membrane</keyword>